<feature type="transmembrane region" description="Helical" evidence="6">
    <location>
        <begin position="176"/>
        <end position="201"/>
    </location>
</feature>
<dbReference type="AlphaFoldDB" id="A0A8K0P2P7"/>
<dbReference type="OrthoDB" id="66620at2759"/>
<dbReference type="GO" id="GO:0140359">
    <property type="term" value="F:ABC-type transporter activity"/>
    <property type="evidence" value="ECO:0007669"/>
    <property type="project" value="InterPro"/>
</dbReference>
<dbReference type="EMBL" id="KZ308555">
    <property type="protein sequence ID" value="KAG8231411.1"/>
    <property type="molecule type" value="Genomic_DNA"/>
</dbReference>
<dbReference type="Proteomes" id="UP000792457">
    <property type="component" value="Unassembled WGS sequence"/>
</dbReference>
<comment type="caution">
    <text evidence="8">The sequence shown here is derived from an EMBL/GenBank/DDBJ whole genome shotgun (WGS) entry which is preliminary data.</text>
</comment>
<evidence type="ECO:0000259" key="7">
    <source>
        <dbReference type="Pfam" id="PF01061"/>
    </source>
</evidence>
<keyword evidence="4 6" id="KW-1133">Transmembrane helix</keyword>
<keyword evidence="3 6" id="KW-0812">Transmembrane</keyword>
<keyword evidence="2" id="KW-0813">Transport</keyword>
<keyword evidence="9" id="KW-1185">Reference proteome</keyword>
<evidence type="ECO:0000256" key="3">
    <source>
        <dbReference type="ARBA" id="ARBA00022692"/>
    </source>
</evidence>
<dbReference type="Gene3D" id="3.40.50.300">
    <property type="entry name" value="P-loop containing nucleotide triphosphate hydrolases"/>
    <property type="match status" value="1"/>
</dbReference>
<evidence type="ECO:0000256" key="5">
    <source>
        <dbReference type="ARBA" id="ARBA00023136"/>
    </source>
</evidence>
<reference evidence="8" key="1">
    <citation type="submission" date="2013-04" db="EMBL/GenBank/DDBJ databases">
        <authorList>
            <person name="Qu J."/>
            <person name="Murali S.C."/>
            <person name="Bandaranaike D."/>
            <person name="Bellair M."/>
            <person name="Blankenburg K."/>
            <person name="Chao H."/>
            <person name="Dinh H."/>
            <person name="Doddapaneni H."/>
            <person name="Downs B."/>
            <person name="Dugan-Rocha S."/>
            <person name="Elkadiri S."/>
            <person name="Gnanaolivu R.D."/>
            <person name="Hernandez B."/>
            <person name="Javaid M."/>
            <person name="Jayaseelan J.C."/>
            <person name="Lee S."/>
            <person name="Li M."/>
            <person name="Ming W."/>
            <person name="Munidasa M."/>
            <person name="Muniz J."/>
            <person name="Nguyen L."/>
            <person name="Ongeri F."/>
            <person name="Osuji N."/>
            <person name="Pu L.-L."/>
            <person name="Puazo M."/>
            <person name="Qu C."/>
            <person name="Quiroz J."/>
            <person name="Raj R."/>
            <person name="Weissenberger G."/>
            <person name="Xin Y."/>
            <person name="Zou X."/>
            <person name="Han Y."/>
            <person name="Richards S."/>
            <person name="Worley K."/>
            <person name="Muzny D."/>
            <person name="Gibbs R."/>
        </authorList>
    </citation>
    <scope>NUCLEOTIDE SEQUENCE</scope>
    <source>
        <strain evidence="8">Sampled in the wild</strain>
    </source>
</reference>
<proteinExistence type="predicted"/>
<dbReference type="SUPFAM" id="SSF52540">
    <property type="entry name" value="P-loop containing nucleoside triphosphate hydrolases"/>
    <property type="match status" value="1"/>
</dbReference>
<dbReference type="InterPro" id="IPR027417">
    <property type="entry name" value="P-loop_NTPase"/>
</dbReference>
<dbReference type="Pfam" id="PF01061">
    <property type="entry name" value="ABC2_membrane"/>
    <property type="match status" value="1"/>
</dbReference>
<organism evidence="8 9">
    <name type="scientific">Ladona fulva</name>
    <name type="common">Scarce chaser dragonfly</name>
    <name type="synonym">Libellula fulva</name>
    <dbReference type="NCBI Taxonomy" id="123851"/>
    <lineage>
        <taxon>Eukaryota</taxon>
        <taxon>Metazoa</taxon>
        <taxon>Ecdysozoa</taxon>
        <taxon>Arthropoda</taxon>
        <taxon>Hexapoda</taxon>
        <taxon>Insecta</taxon>
        <taxon>Pterygota</taxon>
        <taxon>Palaeoptera</taxon>
        <taxon>Odonata</taxon>
        <taxon>Epiprocta</taxon>
        <taxon>Anisoptera</taxon>
        <taxon>Libelluloidea</taxon>
        <taxon>Libellulidae</taxon>
        <taxon>Ladona</taxon>
    </lineage>
</organism>
<evidence type="ECO:0000256" key="1">
    <source>
        <dbReference type="ARBA" id="ARBA00004141"/>
    </source>
</evidence>
<keyword evidence="5 6" id="KW-0472">Membrane</keyword>
<accession>A0A8K0P2P7</accession>
<dbReference type="InterPro" id="IPR050352">
    <property type="entry name" value="ABCG_transporters"/>
</dbReference>
<sequence length="423" mass="47093">MDSVAVRDCVSLLKMLAEHGRTVVATLHQPTASLFLGQVDHVYVLVRGQCIYQGTPRALAPFLAYALHPQPPCPISHNPADFVIEMTQGPFEPNVIALTLEILNGKRTCTMEGEDATTALSISPIKVVGEDLTPEPRVKGRSKVGIYLQFAHYTFTGLIMALIYGTHLNDAGQMFLSLKFCLGITVFFTYTQIMVPVLVFPSEVALLRREHFNGWYGLKPYYAALTVSRLPLQIILGLLFLVLCYLITDQPMEPARFFYYCILGLGTSVAAEGVGLAIGSLFSVLNGAAIGPMCMAMLLLFAIYGVDFARQVGLPMKLLVHISFMRPSFMGLIQALYGHGRAKLQCPSGRRQFCIYKDPATLIRYLDLEDDGNFLGGIWWPIFLLFFLCAIYRLIAFLALKWRLSVSTPNIRLVYHVKKLFSS</sequence>
<feature type="transmembrane region" description="Helical" evidence="6">
    <location>
        <begin position="284"/>
        <end position="306"/>
    </location>
</feature>
<dbReference type="InterPro" id="IPR013525">
    <property type="entry name" value="ABC2_TM"/>
</dbReference>
<comment type="subcellular location">
    <subcellularLocation>
        <location evidence="1">Membrane</location>
        <topology evidence="1">Multi-pass membrane protein</topology>
    </subcellularLocation>
</comment>
<dbReference type="GO" id="GO:0005886">
    <property type="term" value="C:plasma membrane"/>
    <property type="evidence" value="ECO:0007669"/>
    <property type="project" value="TreeGrafter"/>
</dbReference>
<dbReference type="PANTHER" id="PTHR48041">
    <property type="entry name" value="ABC TRANSPORTER G FAMILY MEMBER 28"/>
    <property type="match status" value="1"/>
</dbReference>
<feature type="domain" description="ABC-2 type transporter transmembrane" evidence="7">
    <location>
        <begin position="141"/>
        <end position="336"/>
    </location>
</feature>
<reference evidence="8" key="2">
    <citation type="submission" date="2017-10" db="EMBL/GenBank/DDBJ databases">
        <title>Ladona fulva Genome sequencing and assembly.</title>
        <authorList>
            <person name="Murali S."/>
            <person name="Richards S."/>
            <person name="Bandaranaike D."/>
            <person name="Bellair M."/>
            <person name="Blankenburg K."/>
            <person name="Chao H."/>
            <person name="Dinh H."/>
            <person name="Doddapaneni H."/>
            <person name="Dugan-Rocha S."/>
            <person name="Elkadiri S."/>
            <person name="Gnanaolivu R."/>
            <person name="Hernandez B."/>
            <person name="Skinner E."/>
            <person name="Javaid M."/>
            <person name="Lee S."/>
            <person name="Li M."/>
            <person name="Ming W."/>
            <person name="Munidasa M."/>
            <person name="Muniz J."/>
            <person name="Nguyen L."/>
            <person name="Hughes D."/>
            <person name="Osuji N."/>
            <person name="Pu L.-L."/>
            <person name="Puazo M."/>
            <person name="Qu C."/>
            <person name="Quiroz J."/>
            <person name="Raj R."/>
            <person name="Weissenberger G."/>
            <person name="Xin Y."/>
            <person name="Zou X."/>
            <person name="Han Y."/>
            <person name="Worley K."/>
            <person name="Muzny D."/>
            <person name="Gibbs R."/>
        </authorList>
    </citation>
    <scope>NUCLEOTIDE SEQUENCE</scope>
    <source>
        <strain evidence="8">Sampled in the wild</strain>
    </source>
</reference>
<feature type="transmembrane region" description="Helical" evidence="6">
    <location>
        <begin position="144"/>
        <end position="164"/>
    </location>
</feature>
<evidence type="ECO:0000256" key="6">
    <source>
        <dbReference type="SAM" id="Phobius"/>
    </source>
</evidence>
<name>A0A8K0P2P7_LADFU</name>
<feature type="transmembrane region" description="Helical" evidence="6">
    <location>
        <begin position="378"/>
        <end position="400"/>
    </location>
</feature>
<feature type="transmembrane region" description="Helical" evidence="6">
    <location>
        <begin position="257"/>
        <end position="278"/>
    </location>
</feature>
<evidence type="ECO:0000313" key="8">
    <source>
        <dbReference type="EMBL" id="KAG8231411.1"/>
    </source>
</evidence>
<gene>
    <name evidence="8" type="ORF">J437_LFUL012421</name>
</gene>
<evidence type="ECO:0000256" key="2">
    <source>
        <dbReference type="ARBA" id="ARBA00022448"/>
    </source>
</evidence>
<evidence type="ECO:0000256" key="4">
    <source>
        <dbReference type="ARBA" id="ARBA00022989"/>
    </source>
</evidence>
<protein>
    <recommendedName>
        <fullName evidence="7">ABC-2 type transporter transmembrane domain-containing protein</fullName>
    </recommendedName>
</protein>
<feature type="transmembrane region" description="Helical" evidence="6">
    <location>
        <begin position="221"/>
        <end position="245"/>
    </location>
</feature>
<evidence type="ECO:0000313" key="9">
    <source>
        <dbReference type="Proteomes" id="UP000792457"/>
    </source>
</evidence>
<feature type="transmembrane region" description="Helical" evidence="6">
    <location>
        <begin position="318"/>
        <end position="337"/>
    </location>
</feature>
<dbReference type="PANTHER" id="PTHR48041:SF105">
    <property type="entry name" value="FI02074P"/>
    <property type="match status" value="1"/>
</dbReference>